<proteinExistence type="predicted"/>
<evidence type="ECO:0000313" key="2">
    <source>
        <dbReference type="EMBL" id="TKR66012.1"/>
    </source>
</evidence>
<evidence type="ECO:0000256" key="1">
    <source>
        <dbReference type="SAM" id="MobiDB-lite"/>
    </source>
</evidence>
<comment type="caution">
    <text evidence="2">The sequence shown here is derived from an EMBL/GenBank/DDBJ whole genome shotgun (WGS) entry which is preliminary data.</text>
</comment>
<feature type="region of interest" description="Disordered" evidence="1">
    <location>
        <begin position="123"/>
        <end position="154"/>
    </location>
</feature>
<dbReference type="EMBL" id="RCHU01001229">
    <property type="protein sequence ID" value="TKR66012.1"/>
    <property type="molecule type" value="Genomic_DNA"/>
</dbReference>
<gene>
    <name evidence="2" type="ORF">D5086_0000316410</name>
</gene>
<sequence>MAEERATDEVGHGGTSDVDVKEMLLTIAEEMLLELEVPALDLEERSPVRAEWLPSGYADVVDSCARRRQRKNEMGLGKVEDDGCMEDGMGEGHSVVPVVAQASVAETSHHVIVAMAGKTDIAPSLDVSARNGVRTRNQKNRDRGGRVSPSPTLP</sequence>
<dbReference type="AlphaFoldDB" id="A0A4U5MAR5"/>
<accession>A0A4U5MAR5</accession>
<organism evidence="2">
    <name type="scientific">Populus alba</name>
    <name type="common">White poplar</name>
    <dbReference type="NCBI Taxonomy" id="43335"/>
    <lineage>
        <taxon>Eukaryota</taxon>
        <taxon>Viridiplantae</taxon>
        <taxon>Streptophyta</taxon>
        <taxon>Embryophyta</taxon>
        <taxon>Tracheophyta</taxon>
        <taxon>Spermatophyta</taxon>
        <taxon>Magnoliopsida</taxon>
        <taxon>eudicotyledons</taxon>
        <taxon>Gunneridae</taxon>
        <taxon>Pentapetalae</taxon>
        <taxon>rosids</taxon>
        <taxon>fabids</taxon>
        <taxon>Malpighiales</taxon>
        <taxon>Salicaceae</taxon>
        <taxon>Saliceae</taxon>
        <taxon>Populus</taxon>
    </lineage>
</organism>
<protein>
    <submittedName>
        <fullName evidence="2">Uncharacterized protein</fullName>
    </submittedName>
</protein>
<name>A0A4U5MAR5_POPAL</name>
<reference evidence="2" key="1">
    <citation type="submission" date="2018-10" db="EMBL/GenBank/DDBJ databases">
        <title>Population genomic analysis revealed the cold adaptation of white poplar.</title>
        <authorList>
            <person name="Liu Y.-J."/>
        </authorList>
    </citation>
    <scope>NUCLEOTIDE SEQUENCE [LARGE SCALE GENOMIC DNA]</scope>
    <source>
        <strain evidence="2">PAL-ZL1</strain>
    </source>
</reference>